<keyword evidence="2" id="KW-0349">Heme</keyword>
<dbReference type="PROSITE" id="PS00086">
    <property type="entry name" value="CYTOCHROME_P450"/>
    <property type="match status" value="1"/>
</dbReference>
<name>A0A0S4QQD3_9ACTN</name>
<evidence type="ECO:0000256" key="1">
    <source>
        <dbReference type="ARBA" id="ARBA00010617"/>
    </source>
</evidence>
<dbReference type="PANTHER" id="PTHR46696">
    <property type="entry name" value="P450, PUTATIVE (EUROFUNG)-RELATED"/>
    <property type="match status" value="1"/>
</dbReference>
<comment type="similarity">
    <text evidence="1 2">Belongs to the cytochrome P450 family.</text>
</comment>
<dbReference type="InterPro" id="IPR002397">
    <property type="entry name" value="Cyt_P450_B"/>
</dbReference>
<accession>A0A0S4QQD3</accession>
<reference evidence="4" key="1">
    <citation type="submission" date="2015-11" db="EMBL/GenBank/DDBJ databases">
        <authorList>
            <person name="Varghese N."/>
        </authorList>
    </citation>
    <scope>NUCLEOTIDE SEQUENCE [LARGE SCALE GENOMIC DNA]</scope>
    <source>
        <strain evidence="4">DSM 45899</strain>
    </source>
</reference>
<dbReference type="GO" id="GO:0016705">
    <property type="term" value="F:oxidoreductase activity, acting on paired donors, with incorporation or reduction of molecular oxygen"/>
    <property type="evidence" value="ECO:0007669"/>
    <property type="project" value="InterPro"/>
</dbReference>
<keyword evidence="2" id="KW-0503">Monooxygenase</keyword>
<sequence>MTDTTTPTTGAIDAEWVEQHFDHLSPELARDLHPALALARSKCPVAHSDQHGGFWVASAYEDVLKVAQDWQTFSSELGITVPRQGEQRKVLPVTIDPPLQRTFKKLINIHFRPATVAAWESATRDLVNRLIDGFIEAGECEFMEAFARPLPGMAFFDLALHAPAEDLEEVNRLATLASSPHLPESRESHGKLALWIKDFLEERRRSGPRDDVVDAVMNAEIEGRPITLEEAIGTIHLLILGGLETTAGVLGASLLRFCAHPEIPALLREQPELIPKAMEELLRLDGSFICIGRTARNDTELDGRQIKAGEQVLIYWASANRDEGEFANPDEFDVTREQNRHIAFGAGPHRCAGSNLARMNLRIAYEEIVRRLHDIRLQPGADVHYHSTFNRAPLSVPITFRPGPRVFPADS</sequence>
<dbReference type="GO" id="GO:0020037">
    <property type="term" value="F:heme binding"/>
    <property type="evidence" value="ECO:0007669"/>
    <property type="project" value="InterPro"/>
</dbReference>
<protein>
    <submittedName>
        <fullName evidence="3">Cytochrome P450</fullName>
    </submittedName>
</protein>
<keyword evidence="2" id="KW-0408">Iron</keyword>
<dbReference type="Gene3D" id="1.10.630.10">
    <property type="entry name" value="Cytochrome P450"/>
    <property type="match status" value="1"/>
</dbReference>
<dbReference type="GO" id="GO:0004497">
    <property type="term" value="F:monooxygenase activity"/>
    <property type="evidence" value="ECO:0007669"/>
    <property type="project" value="UniProtKB-KW"/>
</dbReference>
<dbReference type="PANTHER" id="PTHR46696:SF6">
    <property type="entry name" value="P450, PUTATIVE (EUROFUNG)-RELATED"/>
    <property type="match status" value="1"/>
</dbReference>
<dbReference type="InterPro" id="IPR017972">
    <property type="entry name" value="Cyt_P450_CS"/>
</dbReference>
<gene>
    <name evidence="3" type="ORF">Ga0074812_110159</name>
</gene>
<dbReference type="InterPro" id="IPR001128">
    <property type="entry name" value="Cyt_P450"/>
</dbReference>
<evidence type="ECO:0000256" key="2">
    <source>
        <dbReference type="RuleBase" id="RU000461"/>
    </source>
</evidence>
<dbReference type="PRINTS" id="PR00359">
    <property type="entry name" value="BP450"/>
</dbReference>
<evidence type="ECO:0000313" key="4">
    <source>
        <dbReference type="Proteomes" id="UP000198802"/>
    </source>
</evidence>
<dbReference type="Pfam" id="PF00067">
    <property type="entry name" value="p450"/>
    <property type="match status" value="1"/>
</dbReference>
<evidence type="ECO:0000313" key="3">
    <source>
        <dbReference type="EMBL" id="CUU57144.1"/>
    </source>
</evidence>
<dbReference type="SUPFAM" id="SSF48264">
    <property type="entry name" value="Cytochrome P450"/>
    <property type="match status" value="1"/>
</dbReference>
<organism evidence="3 4">
    <name type="scientific">Parafrankia irregularis</name>
    <dbReference type="NCBI Taxonomy" id="795642"/>
    <lineage>
        <taxon>Bacteria</taxon>
        <taxon>Bacillati</taxon>
        <taxon>Actinomycetota</taxon>
        <taxon>Actinomycetes</taxon>
        <taxon>Frankiales</taxon>
        <taxon>Frankiaceae</taxon>
        <taxon>Parafrankia</taxon>
    </lineage>
</organism>
<proteinExistence type="inferred from homology"/>
<dbReference type="EMBL" id="FAOZ01000010">
    <property type="protein sequence ID" value="CUU57144.1"/>
    <property type="molecule type" value="Genomic_DNA"/>
</dbReference>
<dbReference type="RefSeq" id="WP_091278175.1">
    <property type="nucleotide sequence ID" value="NZ_FAOZ01000010.1"/>
</dbReference>
<dbReference type="AlphaFoldDB" id="A0A0S4QQD3"/>
<keyword evidence="4" id="KW-1185">Reference proteome</keyword>
<keyword evidence="2" id="KW-0560">Oxidoreductase</keyword>
<dbReference type="Proteomes" id="UP000198802">
    <property type="component" value="Unassembled WGS sequence"/>
</dbReference>
<keyword evidence="2" id="KW-0479">Metal-binding</keyword>
<dbReference type="GO" id="GO:0005506">
    <property type="term" value="F:iron ion binding"/>
    <property type="evidence" value="ECO:0007669"/>
    <property type="project" value="InterPro"/>
</dbReference>
<dbReference type="InterPro" id="IPR036396">
    <property type="entry name" value="Cyt_P450_sf"/>
</dbReference>